<dbReference type="EMBL" id="ML178886">
    <property type="protein sequence ID" value="TFK95416.1"/>
    <property type="molecule type" value="Genomic_DNA"/>
</dbReference>
<proteinExistence type="predicted"/>
<accession>A0A5C3Q1G0</accession>
<feature type="transmembrane region" description="Helical" evidence="1">
    <location>
        <begin position="288"/>
        <end position="313"/>
    </location>
</feature>
<evidence type="ECO:0000256" key="1">
    <source>
        <dbReference type="SAM" id="Phobius"/>
    </source>
</evidence>
<dbReference type="AlphaFoldDB" id="A0A5C3Q1G0"/>
<evidence type="ECO:0000313" key="2">
    <source>
        <dbReference type="EMBL" id="TFK95416.1"/>
    </source>
</evidence>
<keyword evidence="1" id="KW-1133">Transmembrane helix</keyword>
<evidence type="ECO:0000313" key="3">
    <source>
        <dbReference type="Proteomes" id="UP000305067"/>
    </source>
</evidence>
<name>A0A5C3Q1G0_9AGAR</name>
<dbReference type="Proteomes" id="UP000305067">
    <property type="component" value="Unassembled WGS sequence"/>
</dbReference>
<feature type="transmembrane region" description="Helical" evidence="1">
    <location>
        <begin position="345"/>
        <end position="362"/>
    </location>
</feature>
<keyword evidence="1" id="KW-0472">Membrane</keyword>
<reference evidence="2 3" key="1">
    <citation type="journal article" date="2019" name="Nat. Ecol. Evol.">
        <title>Megaphylogeny resolves global patterns of mushroom evolution.</title>
        <authorList>
            <person name="Varga T."/>
            <person name="Krizsan K."/>
            <person name="Foldi C."/>
            <person name="Dima B."/>
            <person name="Sanchez-Garcia M."/>
            <person name="Sanchez-Ramirez S."/>
            <person name="Szollosi G.J."/>
            <person name="Szarkandi J.G."/>
            <person name="Papp V."/>
            <person name="Albert L."/>
            <person name="Andreopoulos W."/>
            <person name="Angelini C."/>
            <person name="Antonin V."/>
            <person name="Barry K.W."/>
            <person name="Bougher N.L."/>
            <person name="Buchanan P."/>
            <person name="Buyck B."/>
            <person name="Bense V."/>
            <person name="Catcheside P."/>
            <person name="Chovatia M."/>
            <person name="Cooper J."/>
            <person name="Damon W."/>
            <person name="Desjardin D."/>
            <person name="Finy P."/>
            <person name="Geml J."/>
            <person name="Haridas S."/>
            <person name="Hughes K."/>
            <person name="Justo A."/>
            <person name="Karasinski D."/>
            <person name="Kautmanova I."/>
            <person name="Kiss B."/>
            <person name="Kocsube S."/>
            <person name="Kotiranta H."/>
            <person name="LaButti K.M."/>
            <person name="Lechner B.E."/>
            <person name="Liimatainen K."/>
            <person name="Lipzen A."/>
            <person name="Lukacs Z."/>
            <person name="Mihaltcheva S."/>
            <person name="Morgado L.N."/>
            <person name="Niskanen T."/>
            <person name="Noordeloos M.E."/>
            <person name="Ohm R.A."/>
            <person name="Ortiz-Santana B."/>
            <person name="Ovrebo C."/>
            <person name="Racz N."/>
            <person name="Riley R."/>
            <person name="Savchenko A."/>
            <person name="Shiryaev A."/>
            <person name="Soop K."/>
            <person name="Spirin V."/>
            <person name="Szebenyi C."/>
            <person name="Tomsovsky M."/>
            <person name="Tulloss R.E."/>
            <person name="Uehling J."/>
            <person name="Grigoriev I.V."/>
            <person name="Vagvolgyi C."/>
            <person name="Papp T."/>
            <person name="Martin F.M."/>
            <person name="Miettinen O."/>
            <person name="Hibbett D.S."/>
            <person name="Nagy L.G."/>
        </authorList>
    </citation>
    <scope>NUCLEOTIDE SEQUENCE [LARGE SCALE GENOMIC DNA]</scope>
    <source>
        <strain evidence="2 3">CBS 309.79</strain>
    </source>
</reference>
<keyword evidence="1" id="KW-0812">Transmembrane</keyword>
<organism evidence="2 3">
    <name type="scientific">Pterulicium gracile</name>
    <dbReference type="NCBI Taxonomy" id="1884261"/>
    <lineage>
        <taxon>Eukaryota</taxon>
        <taxon>Fungi</taxon>
        <taxon>Dikarya</taxon>
        <taxon>Basidiomycota</taxon>
        <taxon>Agaricomycotina</taxon>
        <taxon>Agaricomycetes</taxon>
        <taxon>Agaricomycetidae</taxon>
        <taxon>Agaricales</taxon>
        <taxon>Pleurotineae</taxon>
        <taxon>Pterulaceae</taxon>
        <taxon>Pterulicium</taxon>
    </lineage>
</organism>
<gene>
    <name evidence="2" type="ORF">BDV98DRAFT_598595</name>
</gene>
<keyword evidence="3" id="KW-1185">Reference proteome</keyword>
<protein>
    <submittedName>
        <fullName evidence="2">Uncharacterized protein</fullName>
    </submittedName>
</protein>
<sequence>MATISPSTPSQLPNPTAAALENRDPLALFPGQPHGQNNTRNMLEVQRIVDALRSECISTIDQLYCLIQKAALYDPLAFFFEMFWDNLPSLIFIAAQEEICRWFIASNKEASGIHGARRLLCYALLRSLVLGIASSALKEVTAETHERFSLPPPPKYGGPEAEPAAEQLYDSILTAPLESTLPLNTFFYICMALRRPKKTPLKVKFALSFATLLNQIFRSWKALVESQTYHQLPIPENHNQSSKWYHQRWLRGSPESIRIKAHFLNHSTPFSFCIDLHRRWAQKILSNFFEILVTALILLRTWATFIVLIPSAFLASRADDESDAEREIVWRMAFLFAYTDTKNQTLTRMAIIALGVWYIRIANSSDNR</sequence>